<feature type="domain" description="TfuA-like core" evidence="1">
    <location>
        <begin position="52"/>
        <end position="170"/>
    </location>
</feature>
<dbReference type="RefSeq" id="WP_057704234.1">
    <property type="nucleotide sequence ID" value="NZ_JABWQI010000044.1"/>
</dbReference>
<protein>
    <recommendedName>
        <fullName evidence="1">TfuA-like core domain-containing protein</fullName>
    </recommendedName>
</protein>
<gene>
    <name evidence="2" type="ORF">TX23_23400</name>
</gene>
<name>A0A0R3A8H3_9PSED</name>
<reference evidence="2 3" key="1">
    <citation type="submission" date="2015-02" db="EMBL/GenBank/DDBJ databases">
        <title>Two Pseudomonas sp. nov., isolated from raw milk.</title>
        <authorList>
            <person name="Wenning M."/>
            <person name="von Neubeck M."/>
            <person name="Huptas C."/>
            <person name="Scherer S."/>
        </authorList>
    </citation>
    <scope>NUCLEOTIDE SEQUENCE [LARGE SCALE GENOMIC DNA]</scope>
    <source>
        <strain evidence="2 3">DSM 29164</strain>
    </source>
</reference>
<proteinExistence type="predicted"/>
<dbReference type="Proteomes" id="UP000050852">
    <property type="component" value="Unassembled WGS sequence"/>
</dbReference>
<dbReference type="PATRIC" id="fig|1615673.3.peg.282"/>
<dbReference type="EMBL" id="JYLN01000011">
    <property type="protein sequence ID" value="KRP69439.1"/>
    <property type="molecule type" value="Genomic_DNA"/>
</dbReference>
<comment type="caution">
    <text evidence="2">The sequence shown here is derived from an EMBL/GenBank/DDBJ whole genome shotgun (WGS) entry which is preliminary data.</text>
</comment>
<dbReference type="OrthoDB" id="118811at2"/>
<evidence type="ECO:0000259" key="1">
    <source>
        <dbReference type="Pfam" id="PF07812"/>
    </source>
</evidence>
<dbReference type="AlphaFoldDB" id="A0A0R3A8H3"/>
<dbReference type="InterPro" id="IPR012924">
    <property type="entry name" value="TfuA_core"/>
</dbReference>
<sequence>MKLHLFVGPTAAGMEPGLLEQSDVVVHAPARRGDIQTLVEQHAQPGCIAIVDGTFHSFPSVGHIEIRRAIDQGWKIWGLASMGAIRASEMRFLGMQGYGVVYGHYRDDPEFDDDEVTLVHEIDAPYRAMSEPLIHLRGFVGALQDQQRISAHVAQGIIRDLKERWYAERTLSRLKKLLQASGEMAQHEVDEAMAGFKAFRIKRLDLEGFLASRCWLSGSEG</sequence>
<dbReference type="Pfam" id="PF07812">
    <property type="entry name" value="TfuA"/>
    <property type="match status" value="1"/>
</dbReference>
<accession>A0A0R3A8H3</accession>
<organism evidence="2 3">
    <name type="scientific">Pseudomonas paralactis</name>
    <dbReference type="NCBI Taxonomy" id="1615673"/>
    <lineage>
        <taxon>Bacteria</taxon>
        <taxon>Pseudomonadati</taxon>
        <taxon>Pseudomonadota</taxon>
        <taxon>Gammaproteobacteria</taxon>
        <taxon>Pseudomonadales</taxon>
        <taxon>Pseudomonadaceae</taxon>
        <taxon>Pseudomonas</taxon>
    </lineage>
</organism>
<evidence type="ECO:0000313" key="3">
    <source>
        <dbReference type="Proteomes" id="UP000050852"/>
    </source>
</evidence>
<evidence type="ECO:0000313" key="2">
    <source>
        <dbReference type="EMBL" id="KRP69439.1"/>
    </source>
</evidence>